<evidence type="ECO:0000256" key="4">
    <source>
        <dbReference type="ARBA" id="ARBA00022989"/>
    </source>
</evidence>
<dbReference type="GO" id="GO:0005412">
    <property type="term" value="F:D-glucose:sodium symporter activity"/>
    <property type="evidence" value="ECO:0007669"/>
    <property type="project" value="TreeGrafter"/>
</dbReference>
<reference evidence="9 10" key="1">
    <citation type="submission" date="2017-03" db="EMBL/GenBank/DDBJ databases">
        <title>WGS assembly of Porphyra umbilicalis.</title>
        <authorList>
            <person name="Brawley S.H."/>
            <person name="Blouin N.A."/>
            <person name="Ficko-Blean E."/>
            <person name="Wheeler G.L."/>
            <person name="Lohr M."/>
            <person name="Goodson H.V."/>
            <person name="Jenkins J.W."/>
            <person name="Blaby-Haas C.E."/>
            <person name="Helliwell K.E."/>
            <person name="Chan C."/>
            <person name="Marriage T."/>
            <person name="Bhattacharya D."/>
            <person name="Klein A.S."/>
            <person name="Badis Y."/>
            <person name="Brodie J."/>
            <person name="Cao Y."/>
            <person name="Collen J."/>
            <person name="Dittami S.M."/>
            <person name="Gachon C.M."/>
            <person name="Green B.R."/>
            <person name="Karpowicz S."/>
            <person name="Kim J.W."/>
            <person name="Kudahl U."/>
            <person name="Lin S."/>
            <person name="Michel G."/>
            <person name="Mittag M."/>
            <person name="Olson B.J."/>
            <person name="Pangilinan J."/>
            <person name="Peng Y."/>
            <person name="Qiu H."/>
            <person name="Shu S."/>
            <person name="Singer J.T."/>
            <person name="Smith A.G."/>
            <person name="Sprecher B.N."/>
            <person name="Wagner V."/>
            <person name="Wang W."/>
            <person name="Wang Z.-Y."/>
            <person name="Yan J."/>
            <person name="Yarish C."/>
            <person name="Zoeuner-Riek S."/>
            <person name="Zhuang Y."/>
            <person name="Zou Y."/>
            <person name="Lindquist E.A."/>
            <person name="Grimwood J."/>
            <person name="Barry K."/>
            <person name="Rokhsar D.S."/>
            <person name="Schmutz J."/>
            <person name="Stiller J.W."/>
            <person name="Grossman A.R."/>
            <person name="Prochnik S.E."/>
        </authorList>
    </citation>
    <scope>NUCLEOTIDE SEQUENCE [LARGE SCALE GENOMIC DNA]</scope>
    <source>
        <strain evidence="9">4086291</strain>
    </source>
</reference>
<keyword evidence="10" id="KW-1185">Reference proteome</keyword>
<keyword evidence="5 8" id="KW-0472">Membrane</keyword>
<dbReference type="PANTHER" id="PTHR11819:SF195">
    <property type="entry name" value="SODIUM_GLUCOSE COTRANSPORTER 4"/>
    <property type="match status" value="1"/>
</dbReference>
<feature type="transmembrane region" description="Helical" evidence="8">
    <location>
        <begin position="453"/>
        <end position="473"/>
    </location>
</feature>
<feature type="transmembrane region" description="Helical" evidence="8">
    <location>
        <begin position="60"/>
        <end position="78"/>
    </location>
</feature>
<dbReference type="NCBIfam" id="TIGR00813">
    <property type="entry name" value="sss"/>
    <property type="match status" value="1"/>
</dbReference>
<gene>
    <name evidence="9" type="ORF">BU14_0313s0028</name>
</gene>
<evidence type="ECO:0000256" key="6">
    <source>
        <dbReference type="RuleBase" id="RU362091"/>
    </source>
</evidence>
<feature type="transmembrane region" description="Helical" evidence="8">
    <location>
        <begin position="316"/>
        <end position="340"/>
    </location>
</feature>
<evidence type="ECO:0000256" key="5">
    <source>
        <dbReference type="ARBA" id="ARBA00023136"/>
    </source>
</evidence>
<feature type="transmembrane region" description="Helical" evidence="8">
    <location>
        <begin position="160"/>
        <end position="182"/>
    </location>
</feature>
<dbReference type="AlphaFoldDB" id="A0A1X6P075"/>
<feature type="transmembrane region" description="Helical" evidence="8">
    <location>
        <begin position="36"/>
        <end position="53"/>
    </location>
</feature>
<feature type="transmembrane region" description="Helical" evidence="8">
    <location>
        <begin position="120"/>
        <end position="139"/>
    </location>
</feature>
<dbReference type="OrthoDB" id="6132759at2759"/>
<dbReference type="PROSITE" id="PS50283">
    <property type="entry name" value="NA_SOLUT_SYMP_3"/>
    <property type="match status" value="1"/>
</dbReference>
<feature type="transmembrane region" description="Helical" evidence="8">
    <location>
        <begin position="277"/>
        <end position="295"/>
    </location>
</feature>
<evidence type="ECO:0000256" key="7">
    <source>
        <dbReference type="SAM" id="MobiDB-lite"/>
    </source>
</evidence>
<feature type="transmembrane region" description="Helical" evidence="8">
    <location>
        <begin position="485"/>
        <end position="508"/>
    </location>
</feature>
<dbReference type="PANTHER" id="PTHR11819">
    <property type="entry name" value="SOLUTE CARRIER FAMILY 5"/>
    <property type="match status" value="1"/>
</dbReference>
<feature type="transmembrane region" description="Helical" evidence="8">
    <location>
        <begin position="422"/>
        <end position="441"/>
    </location>
</feature>
<feature type="region of interest" description="Disordered" evidence="7">
    <location>
        <begin position="616"/>
        <end position="653"/>
    </location>
</feature>
<dbReference type="InterPro" id="IPR038377">
    <property type="entry name" value="Na/Glc_symporter_sf"/>
</dbReference>
<dbReference type="Gene3D" id="1.20.1730.10">
    <property type="entry name" value="Sodium/glucose cotransporter"/>
    <property type="match status" value="1"/>
</dbReference>
<keyword evidence="3 8" id="KW-0812">Transmembrane</keyword>
<dbReference type="EMBL" id="KV918967">
    <property type="protein sequence ID" value="OSX74043.1"/>
    <property type="molecule type" value="Genomic_DNA"/>
</dbReference>
<protein>
    <recommendedName>
        <fullName evidence="11">Sodium/solute symporter</fullName>
    </recommendedName>
</protein>
<feature type="region of interest" description="Disordered" evidence="7">
    <location>
        <begin position="73"/>
        <end position="92"/>
    </location>
</feature>
<dbReference type="Pfam" id="PF00474">
    <property type="entry name" value="SSF"/>
    <property type="match status" value="1"/>
</dbReference>
<keyword evidence="4 8" id="KW-1133">Transmembrane helix</keyword>
<evidence type="ECO:0000313" key="10">
    <source>
        <dbReference type="Proteomes" id="UP000218209"/>
    </source>
</evidence>
<evidence type="ECO:0000256" key="2">
    <source>
        <dbReference type="ARBA" id="ARBA00006434"/>
    </source>
</evidence>
<proteinExistence type="inferred from homology"/>
<dbReference type="GO" id="GO:0005886">
    <property type="term" value="C:plasma membrane"/>
    <property type="evidence" value="ECO:0007669"/>
    <property type="project" value="TreeGrafter"/>
</dbReference>
<evidence type="ECO:0000313" key="9">
    <source>
        <dbReference type="EMBL" id="OSX74043.1"/>
    </source>
</evidence>
<dbReference type="Proteomes" id="UP000218209">
    <property type="component" value="Unassembled WGS sequence"/>
</dbReference>
<accession>A0A1X6P075</accession>
<dbReference type="InterPro" id="IPR001734">
    <property type="entry name" value="Na/solute_symporter"/>
</dbReference>
<comment type="similarity">
    <text evidence="2 6">Belongs to the sodium:solute symporter (SSF) (TC 2.A.21) family.</text>
</comment>
<comment type="subcellular location">
    <subcellularLocation>
        <location evidence="1">Membrane</location>
        <topology evidence="1">Multi-pass membrane protein</topology>
    </subcellularLocation>
</comment>
<feature type="transmembrane region" description="Helical" evidence="8">
    <location>
        <begin position="223"/>
        <end position="243"/>
    </location>
</feature>
<sequence>MAATPPAGGSGGGGGGGGGGGTPTLATAAALNGVDAAVIAAYFVVLLGISVVASRKQARYAAAAATAATAAAGAGGGARGAPARWRRPTRTVGSSRRSEHFIGLASAGATSGMAVASFEWMAAFFVAVVLGYTFTPVFLRMRVATIPEVMEARFDRRVRVLMAAVTIVAAVLTKICVILYSGAIILRVLLGISATVSLTALVTLTAVYTIVGGLDAVILTEQLQAGVLLIGSVPLLGLSLRAVGGWSGLVTGLVDSGRGGMLHVFQPPGGHVGWVDFPWTGVLLGLPAMQVWYWCTDQMVVQRVLSARSPYALSHARGGCAACGAAKLSIPFLMVVPGMAARLHLPDIVAAAPNESYPAMAAALLPHGLLGVMVAAMVSALMSSLASTFHSTATVVAYDLYGVWAGGGGGRGEGGAAGEARLVLVGRVVTVALMVVGVLWIPVIEGVSDQLYVYIQSVISYLAPPIAVVYVAAIGYPPATTTGALASLAVGFALGVVRFTASALYPAAALPFRAPPGGALGRALLHSNFLHFAAVSTAASTAVLIGVSRCSAGPTPAQLAAVAGGLGGADAAAGGSAVDAARRRQAAGGAYVAADTVDAAAVGGRGADDHDAGAWEVGSASPPADEGGRTAAGGVPPAPAFDGIGGDGSAGDAKGGTARTLAVDVAVSTQMGLLASLFWHFR</sequence>
<evidence type="ECO:0008006" key="11">
    <source>
        <dbReference type="Google" id="ProtNLM"/>
    </source>
</evidence>
<feature type="transmembrane region" description="Helical" evidence="8">
    <location>
        <begin position="360"/>
        <end position="382"/>
    </location>
</feature>
<evidence type="ECO:0000256" key="1">
    <source>
        <dbReference type="ARBA" id="ARBA00004141"/>
    </source>
</evidence>
<organism evidence="9 10">
    <name type="scientific">Porphyra umbilicalis</name>
    <name type="common">Purple laver</name>
    <name type="synonym">Red alga</name>
    <dbReference type="NCBI Taxonomy" id="2786"/>
    <lineage>
        <taxon>Eukaryota</taxon>
        <taxon>Rhodophyta</taxon>
        <taxon>Bangiophyceae</taxon>
        <taxon>Bangiales</taxon>
        <taxon>Bangiaceae</taxon>
        <taxon>Porphyra</taxon>
    </lineage>
</organism>
<evidence type="ECO:0000256" key="8">
    <source>
        <dbReference type="SAM" id="Phobius"/>
    </source>
</evidence>
<feature type="transmembrane region" description="Helical" evidence="8">
    <location>
        <begin position="188"/>
        <end position="211"/>
    </location>
</feature>
<name>A0A1X6P075_PORUM</name>
<evidence type="ECO:0000256" key="3">
    <source>
        <dbReference type="ARBA" id="ARBA00022692"/>
    </source>
</evidence>